<name>U9T1P4_RHIID</name>
<protein>
    <submittedName>
        <fullName evidence="1">Uncharacterized protein</fullName>
    </submittedName>
</protein>
<organism evidence="1">
    <name type="scientific">Rhizophagus irregularis (strain DAOM 181602 / DAOM 197198 / MUCL 43194)</name>
    <name type="common">Arbuscular mycorrhizal fungus</name>
    <name type="synonym">Glomus intraradices</name>
    <dbReference type="NCBI Taxonomy" id="747089"/>
    <lineage>
        <taxon>Eukaryota</taxon>
        <taxon>Fungi</taxon>
        <taxon>Fungi incertae sedis</taxon>
        <taxon>Mucoromycota</taxon>
        <taxon>Glomeromycotina</taxon>
        <taxon>Glomeromycetes</taxon>
        <taxon>Glomerales</taxon>
        <taxon>Glomeraceae</taxon>
        <taxon>Rhizophagus</taxon>
    </lineage>
</organism>
<evidence type="ECO:0000313" key="1">
    <source>
        <dbReference type="EMBL" id="ESA02060.1"/>
    </source>
</evidence>
<sequence>MMKNQKNKLLLVKLNKIRSCYSFFNKPKNFMQKESNLENPDWLIFQFSKEEIRILSNGLKLLVELV</sequence>
<proteinExistence type="predicted"/>
<dbReference type="HOGENOM" id="CLU_2850850_0_0_1"/>
<dbReference type="AlphaFoldDB" id="U9T1P4"/>
<accession>U9T1P4</accession>
<gene>
    <name evidence="1" type="ORF">GLOINDRAFT_337602</name>
</gene>
<reference evidence="1" key="1">
    <citation type="submission" date="2013-07" db="EMBL/GenBank/DDBJ databases">
        <title>The genome of an arbuscular mycorrhizal fungus provides insights into the evolution of the oldest plant symbiosis.</title>
        <authorList>
            <consortium name="DOE Joint Genome Institute"/>
            <person name="Tisserant E."/>
            <person name="Malbreil M."/>
            <person name="Kuo A."/>
            <person name="Kohler A."/>
            <person name="Symeonidi A."/>
            <person name="Balestrini R."/>
            <person name="Charron P."/>
            <person name="Duensing N."/>
            <person name="Frei-dit-Frey N."/>
            <person name="Gianinazzi-Pearson V."/>
            <person name="Gilbert B."/>
            <person name="Handa Y."/>
            <person name="Hijri M."/>
            <person name="Kaul R."/>
            <person name="Kawaguchi M."/>
            <person name="Krajinski F."/>
            <person name="Lammers P."/>
            <person name="Lapierre D."/>
            <person name="Masclaux F.G."/>
            <person name="Murat C."/>
            <person name="Morin E."/>
            <person name="Ndikumana S."/>
            <person name="Pagni M."/>
            <person name="Petitpierre D."/>
            <person name="Requena N."/>
            <person name="Rosikiewicz P."/>
            <person name="Riley R."/>
            <person name="Saito K."/>
            <person name="San Clemente H."/>
            <person name="Shapiro H."/>
            <person name="van Tuinen D."/>
            <person name="Becard G."/>
            <person name="Bonfante P."/>
            <person name="Paszkowski U."/>
            <person name="Shachar-Hill Y."/>
            <person name="Young J.P."/>
            <person name="Sanders I.R."/>
            <person name="Henrissat B."/>
            <person name="Rensing S.A."/>
            <person name="Grigoriev I.V."/>
            <person name="Corradi N."/>
            <person name="Roux C."/>
            <person name="Martin F."/>
        </authorList>
    </citation>
    <scope>NUCLEOTIDE SEQUENCE</scope>
    <source>
        <strain evidence="1">DAOM 197198</strain>
    </source>
</reference>
<dbReference type="EMBL" id="KI295997">
    <property type="protein sequence ID" value="ESA02060.1"/>
    <property type="molecule type" value="Genomic_DNA"/>
</dbReference>